<dbReference type="PANTHER" id="PTHR47941">
    <property type="entry name" value="PENTATRICOPEPTIDE REPEAT-CONTAINING PROTEIN 3, MITOCHONDRIAL"/>
    <property type="match status" value="1"/>
</dbReference>
<sequence>MLDDAIRTFEKTHDLVVNRTVKSLNALLFSCVLAKNYGEVKRIFLEFPRKYGIEPDLGTYNTILKSFCESGLSSFVYLILSEMERKGVKPNVPSFEKCVAGFYREEKYDDVGKVLELMKKHDMTPGISIYNIRIQSLCKLRRSVEAKALVDGMLSRGMKPNAVTEGNLDEAKSFLNKMVNSGFKLVGFCYFTLVDFLCQGEDFETALKISKKSMKNGWVPNFSTMKSLVNGLASISKVDEAREITRQMKEKFSKVADKWTEIEENLPK</sequence>
<dbReference type="PROSITE" id="PS51375">
    <property type="entry name" value="PPR"/>
    <property type="match status" value="2"/>
</dbReference>
<dbReference type="EMBL" id="CAUOFW020001614">
    <property type="protein sequence ID" value="CAK9146840.1"/>
    <property type="molecule type" value="Genomic_DNA"/>
</dbReference>
<dbReference type="Gene3D" id="1.25.40.10">
    <property type="entry name" value="Tetratricopeptide repeat domain"/>
    <property type="match status" value="3"/>
</dbReference>
<keyword evidence="2" id="KW-0677">Repeat</keyword>
<reference evidence="5 6" key="1">
    <citation type="submission" date="2024-02" db="EMBL/GenBank/DDBJ databases">
        <authorList>
            <person name="Vignale AGUSTIN F."/>
            <person name="Sosa J E."/>
            <person name="Modenutti C."/>
        </authorList>
    </citation>
    <scope>NUCLEOTIDE SEQUENCE [LARGE SCALE GENOMIC DNA]</scope>
</reference>
<dbReference type="NCBIfam" id="TIGR00756">
    <property type="entry name" value="PPR"/>
    <property type="match status" value="2"/>
</dbReference>
<feature type="repeat" description="PPR" evidence="3">
    <location>
        <begin position="126"/>
        <end position="160"/>
    </location>
</feature>
<evidence type="ECO:0008006" key="7">
    <source>
        <dbReference type="Google" id="ProtNLM"/>
    </source>
</evidence>
<dbReference type="EMBL" id="CAUOFW020006891">
    <property type="protein sequence ID" value="CAK9176698.1"/>
    <property type="molecule type" value="Genomic_DNA"/>
</dbReference>
<comment type="similarity">
    <text evidence="1">Belongs to the PPR family. P subfamily.</text>
</comment>
<dbReference type="AlphaFoldDB" id="A0ABC8U6L2"/>
<dbReference type="InterPro" id="IPR002885">
    <property type="entry name" value="PPR_rpt"/>
</dbReference>
<dbReference type="Proteomes" id="UP001642360">
    <property type="component" value="Unassembled WGS sequence"/>
</dbReference>
<comment type="caution">
    <text evidence="5">The sequence shown here is derived from an EMBL/GenBank/DDBJ whole genome shotgun (WGS) entry which is preliminary data.</text>
</comment>
<organism evidence="5 6">
    <name type="scientific">Ilex paraguariensis</name>
    <name type="common">yerba mate</name>
    <dbReference type="NCBI Taxonomy" id="185542"/>
    <lineage>
        <taxon>Eukaryota</taxon>
        <taxon>Viridiplantae</taxon>
        <taxon>Streptophyta</taxon>
        <taxon>Embryophyta</taxon>
        <taxon>Tracheophyta</taxon>
        <taxon>Spermatophyta</taxon>
        <taxon>Magnoliopsida</taxon>
        <taxon>eudicotyledons</taxon>
        <taxon>Gunneridae</taxon>
        <taxon>Pentapetalae</taxon>
        <taxon>asterids</taxon>
        <taxon>campanulids</taxon>
        <taxon>Aquifoliales</taxon>
        <taxon>Aquifoliaceae</taxon>
        <taxon>Ilex</taxon>
    </lineage>
</organism>
<dbReference type="InterPro" id="IPR011990">
    <property type="entry name" value="TPR-like_helical_dom_sf"/>
</dbReference>
<evidence type="ECO:0000313" key="6">
    <source>
        <dbReference type="Proteomes" id="UP001642360"/>
    </source>
</evidence>
<evidence type="ECO:0000256" key="2">
    <source>
        <dbReference type="ARBA" id="ARBA00022737"/>
    </source>
</evidence>
<feature type="repeat" description="PPR" evidence="3">
    <location>
        <begin position="56"/>
        <end position="90"/>
    </location>
</feature>
<evidence type="ECO:0000256" key="1">
    <source>
        <dbReference type="ARBA" id="ARBA00007626"/>
    </source>
</evidence>
<dbReference type="Pfam" id="PF01535">
    <property type="entry name" value="PPR"/>
    <property type="match status" value="2"/>
</dbReference>
<evidence type="ECO:0000256" key="3">
    <source>
        <dbReference type="PROSITE-ProRule" id="PRU00708"/>
    </source>
</evidence>
<gene>
    <name evidence="4" type="ORF">ILEXP_LOCUS14710</name>
    <name evidence="5" type="ORF">ILEXP_LOCUS46562</name>
</gene>
<accession>A0ABC8U6L2</accession>
<protein>
    <recommendedName>
        <fullName evidence="7">Pentatricopeptide repeat-containing protein</fullName>
    </recommendedName>
</protein>
<dbReference type="Pfam" id="PF13812">
    <property type="entry name" value="PPR_3"/>
    <property type="match status" value="2"/>
</dbReference>
<name>A0ABC8U6L2_9AQUA</name>
<evidence type="ECO:0000313" key="4">
    <source>
        <dbReference type="EMBL" id="CAK9146840.1"/>
    </source>
</evidence>
<evidence type="ECO:0000313" key="5">
    <source>
        <dbReference type="EMBL" id="CAK9176698.1"/>
    </source>
</evidence>
<keyword evidence="6" id="KW-1185">Reference proteome</keyword>
<proteinExistence type="inferred from homology"/>